<dbReference type="SUPFAM" id="SSF53067">
    <property type="entry name" value="Actin-like ATPase domain"/>
    <property type="match status" value="1"/>
</dbReference>
<accession>A0A4V3NZ87</accession>
<sequence>MKQKGCIGIDIGGTNLRLALVDQEGRVLARSEEATLPAAGLPFLLSRLEFALEGLRETARSAGMEVVAVGAGVPGLVGRDGVVRASVNIPALEEVRLGEEIEKAVGLPVLLVNDANACAVGEHRFGAGRGCSSLLVVTLGTGIGAGLILDGRLWVGADGAAGELGHVPVEPLGRPCGCGARGCLEQYASATAISGGSGDAEAVAAMARGGDAGSLTLFAEAGRYLGIAVAGVVNLLNLEAVILAGGVSGSFELLEPSLRRELSARSIAVPGARVRILKGSLGNDAGVLGAAALACSSLPL</sequence>
<dbReference type="InterPro" id="IPR043129">
    <property type="entry name" value="ATPase_NBD"/>
</dbReference>
<dbReference type="InterPro" id="IPR000600">
    <property type="entry name" value="ROK"/>
</dbReference>
<name>A0A4V3NZ87_9BACT</name>
<dbReference type="Proteomes" id="UP000306416">
    <property type="component" value="Unassembled WGS sequence"/>
</dbReference>
<organism evidence="2 3">
    <name type="scientific">Geomonas terrae</name>
    <dbReference type="NCBI Taxonomy" id="2562681"/>
    <lineage>
        <taxon>Bacteria</taxon>
        <taxon>Pseudomonadati</taxon>
        <taxon>Thermodesulfobacteriota</taxon>
        <taxon>Desulfuromonadia</taxon>
        <taxon>Geobacterales</taxon>
        <taxon>Geobacteraceae</taxon>
        <taxon>Geomonas</taxon>
    </lineage>
</organism>
<keyword evidence="3" id="KW-1185">Reference proteome</keyword>
<dbReference type="Gene3D" id="3.30.420.40">
    <property type="match status" value="2"/>
</dbReference>
<reference evidence="2 3" key="1">
    <citation type="submission" date="2019-04" db="EMBL/GenBank/DDBJ databases">
        <title>Geobacter oryzae sp. nov., ferric-reducing bacteria isolated from paddy soil.</title>
        <authorList>
            <person name="Xu Z."/>
            <person name="Masuda Y."/>
            <person name="Itoh H."/>
            <person name="Senoo K."/>
        </authorList>
    </citation>
    <scope>NUCLEOTIDE SEQUENCE [LARGE SCALE GENOMIC DNA]</scope>
    <source>
        <strain evidence="2 3">Red111</strain>
    </source>
</reference>
<gene>
    <name evidence="2" type="ORF">E4633_17680</name>
</gene>
<dbReference type="PANTHER" id="PTHR18964:SF149">
    <property type="entry name" value="BIFUNCTIONAL UDP-N-ACETYLGLUCOSAMINE 2-EPIMERASE_N-ACETYLMANNOSAMINE KINASE"/>
    <property type="match status" value="1"/>
</dbReference>
<comment type="caution">
    <text evidence="2">The sequence shown here is derived from an EMBL/GenBank/DDBJ whole genome shotgun (WGS) entry which is preliminary data.</text>
</comment>
<evidence type="ECO:0000313" key="3">
    <source>
        <dbReference type="Proteomes" id="UP000306416"/>
    </source>
</evidence>
<dbReference type="InterPro" id="IPR049874">
    <property type="entry name" value="ROK_cs"/>
</dbReference>
<dbReference type="Pfam" id="PF00480">
    <property type="entry name" value="ROK"/>
    <property type="match status" value="1"/>
</dbReference>
<comment type="similarity">
    <text evidence="1">Belongs to the ROK (NagC/XylR) family.</text>
</comment>
<dbReference type="EMBL" id="SRSC01000004">
    <property type="protein sequence ID" value="TGU70822.1"/>
    <property type="molecule type" value="Genomic_DNA"/>
</dbReference>
<proteinExistence type="inferred from homology"/>
<dbReference type="AlphaFoldDB" id="A0A4V3NZ87"/>
<dbReference type="RefSeq" id="WP_135872189.1">
    <property type="nucleotide sequence ID" value="NZ_SRSC01000004.1"/>
</dbReference>
<protein>
    <submittedName>
        <fullName evidence="2">ROK family protein</fullName>
    </submittedName>
</protein>
<dbReference type="PROSITE" id="PS01125">
    <property type="entry name" value="ROK"/>
    <property type="match status" value="1"/>
</dbReference>
<evidence type="ECO:0000256" key="1">
    <source>
        <dbReference type="ARBA" id="ARBA00006479"/>
    </source>
</evidence>
<evidence type="ECO:0000313" key="2">
    <source>
        <dbReference type="EMBL" id="TGU70822.1"/>
    </source>
</evidence>
<dbReference type="PANTHER" id="PTHR18964">
    <property type="entry name" value="ROK (REPRESSOR, ORF, KINASE) FAMILY"/>
    <property type="match status" value="1"/>
</dbReference>